<gene>
    <name evidence="1" type="ORF">CDL15_Pgr023460</name>
    <name evidence="2" type="ORF">CRG98_011127</name>
</gene>
<comment type="caution">
    <text evidence="1">The sequence shown here is derived from an EMBL/GenBank/DDBJ whole genome shotgun (WGS) entry which is preliminary data.</text>
</comment>
<dbReference type="EMBL" id="PGOL01000553">
    <property type="protein sequence ID" value="PKI68489.1"/>
    <property type="molecule type" value="Genomic_DNA"/>
</dbReference>
<protein>
    <submittedName>
        <fullName evidence="1">Uncharacterized protein</fullName>
    </submittedName>
</protein>
<name>A0A218W6W3_PUNGR</name>
<keyword evidence="4" id="KW-1185">Reference proteome</keyword>
<organism evidence="1 3">
    <name type="scientific">Punica granatum</name>
    <name type="common">Pomegranate</name>
    <dbReference type="NCBI Taxonomy" id="22663"/>
    <lineage>
        <taxon>Eukaryota</taxon>
        <taxon>Viridiplantae</taxon>
        <taxon>Streptophyta</taxon>
        <taxon>Embryophyta</taxon>
        <taxon>Tracheophyta</taxon>
        <taxon>Spermatophyta</taxon>
        <taxon>Magnoliopsida</taxon>
        <taxon>eudicotyledons</taxon>
        <taxon>Gunneridae</taxon>
        <taxon>Pentapetalae</taxon>
        <taxon>rosids</taxon>
        <taxon>malvids</taxon>
        <taxon>Myrtales</taxon>
        <taxon>Lythraceae</taxon>
        <taxon>Punica</taxon>
    </lineage>
</organism>
<reference evidence="3" key="1">
    <citation type="journal article" date="2017" name="Plant J.">
        <title>The pomegranate (Punica granatum L.) genome and the genomics of punicalagin biosynthesis.</title>
        <authorList>
            <person name="Qin G."/>
            <person name="Xu C."/>
            <person name="Ming R."/>
            <person name="Tang H."/>
            <person name="Guyot R."/>
            <person name="Kramer E.M."/>
            <person name="Hu Y."/>
            <person name="Yi X."/>
            <person name="Qi Y."/>
            <person name="Xu X."/>
            <person name="Gao Z."/>
            <person name="Pan H."/>
            <person name="Jian J."/>
            <person name="Tian Y."/>
            <person name="Yue Z."/>
            <person name="Xu Y."/>
        </authorList>
    </citation>
    <scope>NUCLEOTIDE SEQUENCE [LARGE SCALE GENOMIC DNA]</scope>
    <source>
        <strain evidence="3">cv. Dabenzi</strain>
    </source>
</reference>
<sequence length="96" mass="11309">MSNQPVMQMMILAALPHLNAMRLLTKEQRMGQSLSYIQQLPRDFPDYSIRFTGKTKYHSYTNGEALFDSYGSNNYYASPDETYYHQQYQGSWNSQY</sequence>
<accession>A0A218W6W3</accession>
<reference evidence="1" key="2">
    <citation type="submission" date="2017-06" db="EMBL/GenBank/DDBJ databases">
        <title>The pomegranate genome and the genomics of punicalagin biosynthesis.</title>
        <authorList>
            <person name="Xu C."/>
        </authorList>
    </citation>
    <scope>NUCLEOTIDE SEQUENCE [LARGE SCALE GENOMIC DNA]</scope>
    <source>
        <tissue evidence="1">Fresh leaf</tissue>
    </source>
</reference>
<reference evidence="2 4" key="3">
    <citation type="submission" date="2017-11" db="EMBL/GenBank/DDBJ databases">
        <title>De-novo sequencing of pomegranate (Punica granatum L.) genome.</title>
        <authorList>
            <person name="Akparov Z."/>
            <person name="Amiraslanov A."/>
            <person name="Hajiyeva S."/>
            <person name="Abbasov M."/>
            <person name="Kaur K."/>
            <person name="Hamwieh A."/>
            <person name="Solovyev V."/>
            <person name="Salamov A."/>
            <person name="Braich B."/>
            <person name="Kosarev P."/>
            <person name="Mahmoud A."/>
            <person name="Hajiyev E."/>
            <person name="Babayeva S."/>
            <person name="Izzatullayeva V."/>
            <person name="Mammadov A."/>
            <person name="Mammadov A."/>
            <person name="Sharifova S."/>
            <person name="Ojaghi J."/>
            <person name="Eynullazada K."/>
            <person name="Bayramov B."/>
            <person name="Abdulazimova A."/>
            <person name="Shahmuradov I."/>
        </authorList>
    </citation>
    <scope>NUCLEOTIDE SEQUENCE [LARGE SCALE GENOMIC DNA]</scope>
    <source>
        <strain evidence="2">AG2017</strain>
        <strain evidence="4">cv. AG2017</strain>
        <tissue evidence="2">Leaf</tissue>
    </source>
</reference>
<evidence type="ECO:0000313" key="1">
    <source>
        <dbReference type="EMBL" id="OWM68495.1"/>
    </source>
</evidence>
<dbReference type="Proteomes" id="UP000233551">
    <property type="component" value="Unassembled WGS sequence"/>
</dbReference>
<dbReference type="AlphaFoldDB" id="A0A218W6W3"/>
<evidence type="ECO:0000313" key="2">
    <source>
        <dbReference type="EMBL" id="PKI68489.1"/>
    </source>
</evidence>
<evidence type="ECO:0000313" key="3">
    <source>
        <dbReference type="Proteomes" id="UP000197138"/>
    </source>
</evidence>
<dbReference type="EMBL" id="MTKT01004950">
    <property type="protein sequence ID" value="OWM68495.1"/>
    <property type="molecule type" value="Genomic_DNA"/>
</dbReference>
<evidence type="ECO:0000313" key="4">
    <source>
        <dbReference type="Proteomes" id="UP000233551"/>
    </source>
</evidence>
<dbReference type="Proteomes" id="UP000197138">
    <property type="component" value="Unassembled WGS sequence"/>
</dbReference>
<proteinExistence type="predicted"/>